<dbReference type="InterPro" id="IPR000158">
    <property type="entry name" value="Cell_div_FtsZ"/>
</dbReference>
<comment type="similarity">
    <text evidence="1 5 7">Belongs to the FtsZ family.</text>
</comment>
<keyword evidence="5" id="KW-0963">Cytoplasm</keyword>
<evidence type="ECO:0000256" key="5">
    <source>
        <dbReference type="HAMAP-Rule" id="MF_00909"/>
    </source>
</evidence>
<proteinExistence type="inferred from homology"/>
<feature type="binding site" evidence="5">
    <location>
        <position position="145"/>
    </location>
    <ligand>
        <name>GTP</name>
        <dbReference type="ChEBI" id="CHEBI:37565"/>
    </ligand>
</feature>
<feature type="region of interest" description="Disordered" evidence="8">
    <location>
        <begin position="328"/>
        <end position="358"/>
    </location>
</feature>
<keyword evidence="3 5" id="KW-0342">GTP-binding</keyword>
<dbReference type="GO" id="GO:0043093">
    <property type="term" value="P:FtsZ-dependent cytokinesis"/>
    <property type="evidence" value="ECO:0007669"/>
    <property type="project" value="UniProtKB-UniRule"/>
</dbReference>
<evidence type="ECO:0000259" key="9">
    <source>
        <dbReference type="SMART" id="SM00864"/>
    </source>
</evidence>
<evidence type="ECO:0000313" key="12">
    <source>
        <dbReference type="Proteomes" id="UP001269400"/>
    </source>
</evidence>
<dbReference type="InterPro" id="IPR036525">
    <property type="entry name" value="Tubulin/FtsZ_GTPase_sf"/>
</dbReference>
<dbReference type="Gene3D" id="3.40.50.1440">
    <property type="entry name" value="Tubulin/FtsZ, GTPase domain"/>
    <property type="match status" value="1"/>
</dbReference>
<evidence type="ECO:0000256" key="3">
    <source>
        <dbReference type="ARBA" id="ARBA00023134"/>
    </source>
</evidence>
<dbReference type="PROSITE" id="PS01135">
    <property type="entry name" value="FTSZ_2"/>
    <property type="match status" value="1"/>
</dbReference>
<name>A0AAX6ND42_PRIAR</name>
<dbReference type="SUPFAM" id="SSF52490">
    <property type="entry name" value="Tubulin nucleotide-binding domain-like"/>
    <property type="match status" value="1"/>
</dbReference>
<dbReference type="Proteomes" id="UP001269400">
    <property type="component" value="Unassembled WGS sequence"/>
</dbReference>
<keyword evidence="2 5" id="KW-0547">Nucleotide-binding</keyword>
<dbReference type="PRINTS" id="PR00423">
    <property type="entry name" value="CELLDVISFTSZ"/>
</dbReference>
<dbReference type="GO" id="GO:0000917">
    <property type="term" value="P:division septum assembly"/>
    <property type="evidence" value="ECO:0007669"/>
    <property type="project" value="UniProtKB-KW"/>
</dbReference>
<dbReference type="GO" id="GO:0051258">
    <property type="term" value="P:protein polymerization"/>
    <property type="evidence" value="ECO:0007669"/>
    <property type="project" value="UniProtKB-UniRule"/>
</dbReference>
<keyword evidence="5 7" id="KW-0132">Cell division</keyword>
<feature type="binding site" evidence="5">
    <location>
        <begin position="110"/>
        <end position="112"/>
    </location>
    <ligand>
        <name>GTP</name>
        <dbReference type="ChEBI" id="CHEBI:37565"/>
    </ligand>
</feature>
<feature type="domain" description="Tubulin/FtsZ GTPase" evidence="9">
    <location>
        <begin position="16"/>
        <end position="211"/>
    </location>
</feature>
<dbReference type="EMBL" id="JAPTGD010000002">
    <property type="protein sequence ID" value="MDU9693808.1"/>
    <property type="molecule type" value="Genomic_DNA"/>
</dbReference>
<evidence type="ECO:0000256" key="1">
    <source>
        <dbReference type="ARBA" id="ARBA00009690"/>
    </source>
</evidence>
<dbReference type="SMART" id="SM00864">
    <property type="entry name" value="Tubulin"/>
    <property type="match status" value="1"/>
</dbReference>
<comment type="subcellular location">
    <subcellularLocation>
        <location evidence="5">Cytoplasm</location>
    </subcellularLocation>
    <text evidence="5">Assembles at midcell at the inner surface of the cytoplasmic membrane.</text>
</comment>
<dbReference type="RefSeq" id="WP_316911027.1">
    <property type="nucleotide sequence ID" value="NZ_JAPTGD010000002.1"/>
</dbReference>
<dbReference type="SMART" id="SM00865">
    <property type="entry name" value="Tubulin_C"/>
    <property type="match status" value="1"/>
</dbReference>
<protein>
    <recommendedName>
        <fullName evidence="5 6">Cell division protein FtsZ</fullName>
    </recommendedName>
</protein>
<feature type="binding site" evidence="5">
    <location>
        <position position="141"/>
    </location>
    <ligand>
        <name>GTP</name>
        <dbReference type="ChEBI" id="CHEBI:37565"/>
    </ligand>
</feature>
<evidence type="ECO:0000256" key="4">
    <source>
        <dbReference type="ARBA" id="ARBA00023210"/>
    </source>
</evidence>
<evidence type="ECO:0000256" key="8">
    <source>
        <dbReference type="SAM" id="MobiDB-lite"/>
    </source>
</evidence>
<dbReference type="PROSITE" id="PS01134">
    <property type="entry name" value="FTSZ_1"/>
    <property type="match status" value="1"/>
</dbReference>
<evidence type="ECO:0000313" key="11">
    <source>
        <dbReference type="EMBL" id="MDU9693808.1"/>
    </source>
</evidence>
<comment type="caution">
    <text evidence="11">The sequence shown here is derived from an EMBL/GenBank/DDBJ whole genome shotgun (WGS) entry which is preliminary data.</text>
</comment>
<dbReference type="GO" id="GO:0003924">
    <property type="term" value="F:GTPase activity"/>
    <property type="evidence" value="ECO:0007669"/>
    <property type="project" value="UniProtKB-UniRule"/>
</dbReference>
<evidence type="ECO:0000256" key="7">
    <source>
        <dbReference type="RuleBase" id="RU000631"/>
    </source>
</evidence>
<dbReference type="Pfam" id="PF00091">
    <property type="entry name" value="Tubulin"/>
    <property type="match status" value="1"/>
</dbReference>
<dbReference type="PANTHER" id="PTHR30314">
    <property type="entry name" value="CELL DIVISION PROTEIN FTSZ-RELATED"/>
    <property type="match status" value="1"/>
</dbReference>
<dbReference type="InterPro" id="IPR018316">
    <property type="entry name" value="Tubulin/FtsZ_2-layer-sand-dom"/>
</dbReference>
<reference evidence="11" key="1">
    <citation type="journal article" date="2022" name="J Environ Chem Eng">
        <title>Biodegradation of petroleum oil using a constructed nonpathogenic and heavy metal-tolerant bacterial consortium isolated from marine sponges.</title>
        <authorList>
            <person name="Dechsakulwatana C."/>
            <person name="Rungsihiranrut A."/>
            <person name="Muangchinda C."/>
            <person name="Ningthoujam R."/>
            <person name="Klankeo P."/>
            <person name="Pinyakong O."/>
        </authorList>
    </citation>
    <scope>NUCLEOTIDE SEQUENCE</scope>
    <source>
        <strain evidence="11">TL01-2</strain>
    </source>
</reference>
<dbReference type="GO" id="GO:0032153">
    <property type="term" value="C:cell division site"/>
    <property type="evidence" value="ECO:0007669"/>
    <property type="project" value="UniProtKB-UniRule"/>
</dbReference>
<dbReference type="InterPro" id="IPR037103">
    <property type="entry name" value="Tubulin/FtsZ-like_C"/>
</dbReference>
<dbReference type="Pfam" id="PF12327">
    <property type="entry name" value="FtsZ_C"/>
    <property type="match status" value="1"/>
</dbReference>
<gene>
    <name evidence="5 11" type="primary">ftsZ</name>
    <name evidence="11" type="ORF">O0Q50_21760</name>
</gene>
<dbReference type="Gene3D" id="3.30.1330.20">
    <property type="entry name" value="Tubulin/FtsZ, C-terminal domain"/>
    <property type="match status" value="1"/>
</dbReference>
<dbReference type="InterPro" id="IPR008280">
    <property type="entry name" value="Tub_FtsZ_C"/>
</dbReference>
<evidence type="ECO:0000256" key="6">
    <source>
        <dbReference type="NCBIfam" id="TIGR00065"/>
    </source>
</evidence>
<dbReference type="HAMAP" id="MF_00909">
    <property type="entry name" value="FtsZ"/>
    <property type="match status" value="1"/>
</dbReference>
<dbReference type="GO" id="GO:0005737">
    <property type="term" value="C:cytoplasm"/>
    <property type="evidence" value="ECO:0007669"/>
    <property type="project" value="UniProtKB-SubCell"/>
</dbReference>
<organism evidence="11 12">
    <name type="scientific">Priestia aryabhattai</name>
    <name type="common">Bacillus aryabhattai</name>
    <dbReference type="NCBI Taxonomy" id="412384"/>
    <lineage>
        <taxon>Bacteria</taxon>
        <taxon>Bacillati</taxon>
        <taxon>Bacillota</taxon>
        <taxon>Bacilli</taxon>
        <taxon>Bacillales</taxon>
        <taxon>Bacillaceae</taxon>
        <taxon>Priestia</taxon>
    </lineage>
</organism>
<dbReference type="PANTHER" id="PTHR30314:SF3">
    <property type="entry name" value="MITOCHONDRIAL DIVISION PROTEIN FSZA"/>
    <property type="match status" value="1"/>
</dbReference>
<comment type="function">
    <text evidence="5 7">Essential cell division protein that forms a contractile ring structure (Z ring) at the future cell division site. The regulation of the ring assembly controls the timing and the location of cell division. One of the functions of the FtsZ ring is to recruit other cell division proteins to the septum to produce a new cell wall between the dividing cells. Binds GTP and shows GTPase activity.</text>
</comment>
<feature type="binding site" evidence="5">
    <location>
        <begin position="24"/>
        <end position="28"/>
    </location>
    <ligand>
        <name>GTP</name>
        <dbReference type="ChEBI" id="CHEBI:37565"/>
    </ligand>
</feature>
<dbReference type="InterPro" id="IPR020805">
    <property type="entry name" value="Cell_div_FtsZ_CS"/>
</dbReference>
<feature type="domain" description="Tubulin/FtsZ 2-layer sandwich" evidence="10">
    <location>
        <begin position="213"/>
        <end position="333"/>
    </location>
</feature>
<dbReference type="GO" id="GO:0005525">
    <property type="term" value="F:GTP binding"/>
    <property type="evidence" value="ECO:0007669"/>
    <property type="project" value="UniProtKB-UniRule"/>
</dbReference>
<keyword evidence="4 5" id="KW-0717">Septation</keyword>
<sequence>MEKEKDLTLKKAENAIIKVIGVGGAGCNAVNRMVEDQISGVEYIVINTDNQVLENTKAKTVLIGSKTTRGLGAGANPEIGKKAAEETREEIRQAVEGADLVFITAGMGGGTGTGAAPVVAAICKELDILTIGVVTLPFSFEGRKRMRSGQKGRKETFENTDTLITIPNDKILESLEEGEAQKISVEDAFRLADSVLAKSAIGISNLINKKGHINLDYADIRTAVRVGGSALMGIGEAKGEQAAIKAAKQAMTNPLLTHGITGAKGIVMNFTGSSKLSFMEINRAALMIEEHADEDAEILFGHVITDDPKWEEDRVEVTIVATGFEDELSESQTRQSWSSQGMEKDQQSMQPMQTMRNEDVELTVPRREEKEAMSTSSRYATLAEIEKDIEIEIPTFLRRRQG</sequence>
<dbReference type="AlphaFoldDB" id="A0AAX6ND42"/>
<evidence type="ECO:0000256" key="2">
    <source>
        <dbReference type="ARBA" id="ARBA00022741"/>
    </source>
</evidence>
<feature type="binding site" evidence="5">
    <location>
        <position position="193"/>
    </location>
    <ligand>
        <name>GTP</name>
        <dbReference type="ChEBI" id="CHEBI:37565"/>
    </ligand>
</feature>
<dbReference type="CDD" id="cd02201">
    <property type="entry name" value="FtsZ_type1"/>
    <property type="match status" value="1"/>
</dbReference>
<dbReference type="SUPFAM" id="SSF55307">
    <property type="entry name" value="Tubulin C-terminal domain-like"/>
    <property type="match status" value="1"/>
</dbReference>
<keyword evidence="5 7" id="KW-0131">Cell cycle</keyword>
<dbReference type="InterPro" id="IPR045061">
    <property type="entry name" value="FtsZ/CetZ"/>
</dbReference>
<accession>A0AAX6ND42</accession>
<comment type="subunit">
    <text evidence="5">Homodimer. Polymerizes to form a dynamic ring structure in a strictly GTP-dependent manner. Interacts directly with several other division proteins.</text>
</comment>
<dbReference type="NCBIfam" id="TIGR00065">
    <property type="entry name" value="ftsZ"/>
    <property type="match status" value="1"/>
</dbReference>
<dbReference type="InterPro" id="IPR003008">
    <property type="entry name" value="Tubulin_FtsZ_GTPase"/>
</dbReference>
<feature type="compositionally biased region" description="Polar residues" evidence="8">
    <location>
        <begin position="330"/>
        <end position="355"/>
    </location>
</feature>
<dbReference type="InterPro" id="IPR024757">
    <property type="entry name" value="FtsZ_C"/>
</dbReference>
<evidence type="ECO:0000259" key="10">
    <source>
        <dbReference type="SMART" id="SM00865"/>
    </source>
</evidence>
<dbReference type="FunFam" id="3.40.50.1440:FF:000001">
    <property type="entry name" value="Cell division protein FtsZ"/>
    <property type="match status" value="1"/>
</dbReference>
<reference evidence="11" key="2">
    <citation type="submission" date="2022-12" db="EMBL/GenBank/DDBJ databases">
        <authorList>
            <person name="Dechsakulwatana C."/>
            <person name="Rungsihiranrut A."/>
            <person name="Muangchinda C."/>
            <person name="Ningthoujam R."/>
            <person name="Klankeo P."/>
            <person name="Pinyakong O."/>
        </authorList>
    </citation>
    <scope>NUCLEOTIDE SEQUENCE</scope>
    <source>
        <strain evidence="11">TL01-2</strain>
    </source>
</reference>